<dbReference type="EMBL" id="JYDP01001215">
    <property type="protein sequence ID" value="KRY98712.1"/>
    <property type="molecule type" value="Genomic_DNA"/>
</dbReference>
<gene>
    <name evidence="1" type="ORF">T11_8655</name>
</gene>
<keyword evidence="2" id="KW-1185">Reference proteome</keyword>
<feature type="non-terminal residue" evidence="1">
    <location>
        <position position="78"/>
    </location>
</feature>
<sequence>MSVCAQCNETKCNSHENAFFCFVKEEWIVGRKFSFYINCALRNKWLAASEYNCRFVCAVIYNESIFYPVLDDVLEEDG</sequence>
<dbReference type="Proteomes" id="UP000055024">
    <property type="component" value="Unassembled WGS sequence"/>
</dbReference>
<evidence type="ECO:0000313" key="2">
    <source>
        <dbReference type="Proteomes" id="UP000055024"/>
    </source>
</evidence>
<evidence type="ECO:0000313" key="1">
    <source>
        <dbReference type="EMBL" id="KRY98712.1"/>
    </source>
</evidence>
<proteinExistence type="predicted"/>
<accession>A0A0V1GKJ6</accession>
<dbReference type="AlphaFoldDB" id="A0A0V1GKJ6"/>
<reference evidence="1 2" key="1">
    <citation type="submission" date="2015-01" db="EMBL/GenBank/DDBJ databases">
        <title>Evolution of Trichinella species and genotypes.</title>
        <authorList>
            <person name="Korhonen P.K."/>
            <person name="Edoardo P."/>
            <person name="Giuseppe L.R."/>
            <person name="Gasser R.B."/>
        </authorList>
    </citation>
    <scope>NUCLEOTIDE SEQUENCE [LARGE SCALE GENOMIC DNA]</scope>
    <source>
        <strain evidence="1">ISS1029</strain>
    </source>
</reference>
<protein>
    <submittedName>
        <fullName evidence="1">Uncharacterized protein</fullName>
    </submittedName>
</protein>
<organism evidence="1 2">
    <name type="scientific">Trichinella zimbabwensis</name>
    <dbReference type="NCBI Taxonomy" id="268475"/>
    <lineage>
        <taxon>Eukaryota</taxon>
        <taxon>Metazoa</taxon>
        <taxon>Ecdysozoa</taxon>
        <taxon>Nematoda</taxon>
        <taxon>Enoplea</taxon>
        <taxon>Dorylaimia</taxon>
        <taxon>Trichinellida</taxon>
        <taxon>Trichinellidae</taxon>
        <taxon>Trichinella</taxon>
    </lineage>
</organism>
<name>A0A0V1GKJ6_9BILA</name>
<comment type="caution">
    <text evidence="1">The sequence shown here is derived from an EMBL/GenBank/DDBJ whole genome shotgun (WGS) entry which is preliminary data.</text>
</comment>